<dbReference type="GO" id="GO:0033916">
    <property type="term" value="F:beta-agarase activity"/>
    <property type="evidence" value="ECO:0007669"/>
    <property type="project" value="InterPro"/>
</dbReference>
<evidence type="ECO:0000313" key="7">
    <source>
        <dbReference type="EMBL" id="GGZ12495.1"/>
    </source>
</evidence>
<evidence type="ECO:0000256" key="2">
    <source>
        <dbReference type="ARBA" id="ARBA00022729"/>
    </source>
</evidence>
<dbReference type="InterPro" id="IPR000757">
    <property type="entry name" value="Beta-glucanase-like"/>
</dbReference>
<feature type="signal peptide" evidence="5">
    <location>
        <begin position="1"/>
        <end position="22"/>
    </location>
</feature>
<dbReference type="InterPro" id="IPR016287">
    <property type="entry name" value="Beta_agarase"/>
</dbReference>
<dbReference type="InterPro" id="IPR008979">
    <property type="entry name" value="Galactose-bd-like_sf"/>
</dbReference>
<dbReference type="PROSITE" id="PS51257">
    <property type="entry name" value="PROKAR_LIPOPROTEIN"/>
    <property type="match status" value="1"/>
</dbReference>
<dbReference type="RefSeq" id="WP_018475174.1">
    <property type="nucleotide sequence ID" value="NZ_BMWX01000001.1"/>
</dbReference>
<dbReference type="InterPro" id="IPR013320">
    <property type="entry name" value="ConA-like_dom_sf"/>
</dbReference>
<keyword evidence="4" id="KW-0326">Glycosidase</keyword>
<dbReference type="Pfam" id="PF00722">
    <property type="entry name" value="Glyco_hydro_16"/>
    <property type="match status" value="1"/>
</dbReference>
<gene>
    <name evidence="7" type="ORF">GCM10007049_00230</name>
</gene>
<reference evidence="7" key="1">
    <citation type="journal article" date="2014" name="Int. J. Syst. Evol. Microbiol.">
        <title>Complete genome sequence of Corynebacterium casei LMG S-19264T (=DSM 44701T), isolated from a smear-ripened cheese.</title>
        <authorList>
            <consortium name="US DOE Joint Genome Institute (JGI-PGF)"/>
            <person name="Walter F."/>
            <person name="Albersmeier A."/>
            <person name="Kalinowski J."/>
            <person name="Ruckert C."/>
        </authorList>
    </citation>
    <scope>NUCLEOTIDE SEQUENCE</scope>
    <source>
        <strain evidence="7">KCTC 12368</strain>
    </source>
</reference>
<feature type="domain" description="GH16" evidence="6">
    <location>
        <begin position="36"/>
        <end position="312"/>
    </location>
</feature>
<protein>
    <recommendedName>
        <fullName evidence="6">GH16 domain-containing protein</fullName>
    </recommendedName>
</protein>
<dbReference type="EMBL" id="BMWX01000001">
    <property type="protein sequence ID" value="GGZ12495.1"/>
    <property type="molecule type" value="Genomic_DNA"/>
</dbReference>
<keyword evidence="3" id="KW-0378">Hydrolase</keyword>
<organism evidence="7 8">
    <name type="scientific">Echinicola pacifica</name>
    <dbReference type="NCBI Taxonomy" id="346377"/>
    <lineage>
        <taxon>Bacteria</taxon>
        <taxon>Pseudomonadati</taxon>
        <taxon>Bacteroidota</taxon>
        <taxon>Cytophagia</taxon>
        <taxon>Cytophagales</taxon>
        <taxon>Cyclobacteriaceae</taxon>
        <taxon>Echinicola</taxon>
    </lineage>
</organism>
<feature type="chain" id="PRO_5036689952" description="GH16 domain-containing protein" evidence="5">
    <location>
        <begin position="23"/>
        <end position="441"/>
    </location>
</feature>
<dbReference type="Proteomes" id="UP000619457">
    <property type="component" value="Unassembled WGS sequence"/>
</dbReference>
<accession>A0A918UIG6</accession>
<dbReference type="GO" id="GO:0005975">
    <property type="term" value="P:carbohydrate metabolic process"/>
    <property type="evidence" value="ECO:0007669"/>
    <property type="project" value="InterPro"/>
</dbReference>
<evidence type="ECO:0000256" key="3">
    <source>
        <dbReference type="ARBA" id="ARBA00022801"/>
    </source>
</evidence>
<reference evidence="7" key="2">
    <citation type="submission" date="2020-09" db="EMBL/GenBank/DDBJ databases">
        <authorList>
            <person name="Sun Q."/>
            <person name="Kim S."/>
        </authorList>
    </citation>
    <scope>NUCLEOTIDE SEQUENCE</scope>
    <source>
        <strain evidence="7">KCTC 12368</strain>
    </source>
</reference>
<dbReference type="SUPFAM" id="SSF49785">
    <property type="entry name" value="Galactose-binding domain-like"/>
    <property type="match status" value="1"/>
</dbReference>
<dbReference type="Gene3D" id="2.60.120.200">
    <property type="match status" value="1"/>
</dbReference>
<name>A0A918UIG6_9BACT</name>
<comment type="caution">
    <text evidence="7">The sequence shown here is derived from an EMBL/GenBank/DDBJ whole genome shotgun (WGS) entry which is preliminary data.</text>
</comment>
<keyword evidence="8" id="KW-1185">Reference proteome</keyword>
<sequence>MKYSFNALLICVLLSCTSSSEADPSPSPEKDPLLGYTLGNLPLEPSKGFVPQGHEWMYLPAFSDEFDYTGKDQEFQSKWKDTYFNAWIGPGLTEWNSSHSSVENGELILKASRKTGSEKVYCGVISSKEKIKFPIYTEVRAKVANQVLSSNFWFLSQDDTREIDILEVYGGDRPDQKWFAARPSTNYHIFVRNDKNQILENYDDQKHHPLPGETPYREDYHLFGAYWKDAFTIDFYYDGQLVRELRKEGIEDPSEEGLNREMFMIIDLEDHDWRSFPAAGTEPIRATDAELADETKNKYRIDYVRTYRPADTFDGGLIKNGSFTDASLEAWYWKGQVQRSLLLYETDGDATALSLAGADASIAQKVEVDQGARYQLSFRAKALAGLQLQIPSLSQESISASTDWKDYQIEFDSGDMEEIILMITNKENQAAYIDKISLKKL</sequence>
<dbReference type="AlphaFoldDB" id="A0A918UIG6"/>
<evidence type="ECO:0000256" key="5">
    <source>
        <dbReference type="SAM" id="SignalP"/>
    </source>
</evidence>
<dbReference type="SUPFAM" id="SSF49899">
    <property type="entry name" value="Concanavalin A-like lectins/glucanases"/>
    <property type="match status" value="1"/>
</dbReference>
<evidence type="ECO:0000313" key="8">
    <source>
        <dbReference type="Proteomes" id="UP000619457"/>
    </source>
</evidence>
<keyword evidence="2 5" id="KW-0732">Signal</keyword>
<comment type="similarity">
    <text evidence="1">Belongs to the glycosyl hydrolase 16 family.</text>
</comment>
<evidence type="ECO:0000256" key="4">
    <source>
        <dbReference type="ARBA" id="ARBA00023295"/>
    </source>
</evidence>
<proteinExistence type="inferred from homology"/>
<evidence type="ECO:0000259" key="6">
    <source>
        <dbReference type="PROSITE" id="PS51762"/>
    </source>
</evidence>
<dbReference type="PROSITE" id="PS51762">
    <property type="entry name" value="GH16_2"/>
    <property type="match status" value="1"/>
</dbReference>
<evidence type="ECO:0000256" key="1">
    <source>
        <dbReference type="ARBA" id="ARBA00006865"/>
    </source>
</evidence>
<dbReference type="Gene3D" id="2.60.120.260">
    <property type="entry name" value="Galactose-binding domain-like"/>
    <property type="match status" value="1"/>
</dbReference>
<dbReference type="CDD" id="cd02178">
    <property type="entry name" value="GH16_beta_agarase"/>
    <property type="match status" value="1"/>
</dbReference>